<feature type="transmembrane region" description="Helical" evidence="2">
    <location>
        <begin position="92"/>
        <end position="111"/>
    </location>
</feature>
<dbReference type="InterPro" id="IPR043968">
    <property type="entry name" value="SGNH"/>
</dbReference>
<reference evidence="5 6" key="1">
    <citation type="submission" date="2015-12" db="EMBL/GenBank/DDBJ databases">
        <authorList>
            <person name="Shamseldin A."/>
            <person name="Moawad H."/>
            <person name="Abd El-Rahim W.M."/>
            <person name="Sadowsky M.J."/>
        </authorList>
    </citation>
    <scope>NUCLEOTIDE SEQUENCE [LARGE SCALE GENOMIC DNA]</scope>
    <source>
        <strain evidence="5 6">S43</strain>
    </source>
</reference>
<feature type="transmembrane region" description="Helical" evidence="2">
    <location>
        <begin position="53"/>
        <end position="71"/>
    </location>
</feature>
<feature type="transmembrane region" description="Helical" evidence="2">
    <location>
        <begin position="272"/>
        <end position="293"/>
    </location>
</feature>
<gene>
    <name evidence="5" type="ORF">AUQ48_08920</name>
</gene>
<feature type="transmembrane region" description="Helical" evidence="2">
    <location>
        <begin position="249"/>
        <end position="266"/>
    </location>
</feature>
<feature type="domain" description="Acyltransferase 3" evidence="3">
    <location>
        <begin position="28"/>
        <end position="358"/>
    </location>
</feature>
<evidence type="ECO:0008006" key="7">
    <source>
        <dbReference type="Google" id="ProtNLM"/>
    </source>
</evidence>
<keyword evidence="2" id="KW-0812">Transmembrane</keyword>
<feature type="transmembrane region" description="Helical" evidence="2">
    <location>
        <begin position="314"/>
        <end position="332"/>
    </location>
</feature>
<dbReference type="InterPro" id="IPR050879">
    <property type="entry name" value="Acyltransferase_3"/>
</dbReference>
<feature type="transmembrane region" description="Helical" evidence="2">
    <location>
        <begin position="378"/>
        <end position="396"/>
    </location>
</feature>
<protein>
    <recommendedName>
        <fullName evidence="7">Acyltransferase</fullName>
    </recommendedName>
</protein>
<dbReference type="PANTHER" id="PTHR23028">
    <property type="entry name" value="ACETYLTRANSFERASE"/>
    <property type="match status" value="1"/>
</dbReference>
<sequence>MTSSLGRQAPGTADAQDRPTRFSGFRPEVQGLRFVAVLLVVVYHVFLDRVSGGVDIFLLISAFFLTLSFVRKLEAGRPLALGRYWLHVFKRLLPLAVLTILGTLLLAWVFFPETRIDRIREEALASVFYVENWALAVAQVDYYAVDDSGSSPFQHFWSLSVQGQVFLLWPVIFAAAAVVCRRFRWRPVPVLAVAFGAVFVGSLVFSVVRTAGDQAFTYFDTRARLWEFALGSLLALAVPYLNPAKGLRVVLGWAGLVSMVLVGVLVDVQGAFPGWIALWPLLSAAAVIVAGSSGSRWGVDRVLASGPLVRLGDAAYALYLVHWPLLITYLVVRDRPMAGPRSGVAIVVVSLLLALLATRFVEQPLKRWAWPERSRRRLAAVVLACVGLVAVPVLAVQQAEARRIAEITAQADRNNPGAAALAPGFEYRGDPDAEAIPVVTGDYYEKPALGEPCSADLGLAEISQKWCFETVPQEAPGATLMVIGNSHMHQWIPAIEELAEQKNLRVVTYIRGNCLYSTPDEQIADHEACALWLEGVDPAVHAVDPDLVMVQGTRSTDDNQEMFTPGMEQRIKDLAARGIQVIGLRDNPRFDYVPAACAVEKGADDPECSSSHVILSPDSPFDEVAENSARVSMVDMNDLICPGGRCPPVIGNVFTYWDNNHLTVEYVQSLAPMFTERVLAAIGADGADNLLAR</sequence>
<feature type="transmembrane region" description="Helical" evidence="2">
    <location>
        <begin position="338"/>
        <end position="357"/>
    </location>
</feature>
<dbReference type="PANTHER" id="PTHR23028:SF53">
    <property type="entry name" value="ACYL_TRANSF_3 DOMAIN-CONTAINING PROTEIN"/>
    <property type="match status" value="1"/>
</dbReference>
<evidence type="ECO:0000256" key="2">
    <source>
        <dbReference type="SAM" id="Phobius"/>
    </source>
</evidence>
<dbReference type="InterPro" id="IPR002656">
    <property type="entry name" value="Acyl_transf_3_dom"/>
</dbReference>
<feature type="transmembrane region" description="Helical" evidence="2">
    <location>
        <begin position="223"/>
        <end position="242"/>
    </location>
</feature>
<keyword evidence="2" id="KW-1133">Transmembrane helix</keyword>
<comment type="caution">
    <text evidence="5">The sequence shown here is derived from an EMBL/GenBank/DDBJ whole genome shotgun (WGS) entry which is preliminary data.</text>
</comment>
<dbReference type="EMBL" id="LOMZ01000001">
    <property type="protein sequence ID" value="PLC12339.1"/>
    <property type="molecule type" value="Genomic_DNA"/>
</dbReference>
<evidence type="ECO:0000313" key="5">
    <source>
        <dbReference type="EMBL" id="PLC12339.1"/>
    </source>
</evidence>
<dbReference type="RefSeq" id="WP_101851944.1">
    <property type="nucleotide sequence ID" value="NZ_LOMZ01000001.1"/>
</dbReference>
<dbReference type="GO" id="GO:0016747">
    <property type="term" value="F:acyltransferase activity, transferring groups other than amino-acyl groups"/>
    <property type="evidence" value="ECO:0007669"/>
    <property type="project" value="InterPro"/>
</dbReference>
<feature type="domain" description="SGNH" evidence="4">
    <location>
        <begin position="475"/>
        <end position="675"/>
    </location>
</feature>
<feature type="transmembrane region" description="Helical" evidence="2">
    <location>
        <begin position="156"/>
        <end position="178"/>
    </location>
</feature>
<dbReference type="AlphaFoldDB" id="A0A2N4T272"/>
<name>A0A2N4T272_9MICC</name>
<dbReference type="Pfam" id="PF01757">
    <property type="entry name" value="Acyl_transf_3"/>
    <property type="match status" value="1"/>
</dbReference>
<evidence type="ECO:0000259" key="3">
    <source>
        <dbReference type="Pfam" id="PF01757"/>
    </source>
</evidence>
<dbReference type="Proteomes" id="UP000234632">
    <property type="component" value="Unassembled WGS sequence"/>
</dbReference>
<feature type="transmembrane region" description="Helical" evidence="2">
    <location>
        <begin position="31"/>
        <end position="47"/>
    </location>
</feature>
<feature type="transmembrane region" description="Helical" evidence="2">
    <location>
        <begin position="190"/>
        <end position="211"/>
    </location>
</feature>
<evidence type="ECO:0000256" key="1">
    <source>
        <dbReference type="SAM" id="MobiDB-lite"/>
    </source>
</evidence>
<evidence type="ECO:0000313" key="6">
    <source>
        <dbReference type="Proteomes" id="UP000234632"/>
    </source>
</evidence>
<dbReference type="Pfam" id="PF19040">
    <property type="entry name" value="SGNH"/>
    <property type="match status" value="1"/>
</dbReference>
<dbReference type="GO" id="GO:0016020">
    <property type="term" value="C:membrane"/>
    <property type="evidence" value="ECO:0007669"/>
    <property type="project" value="TreeGrafter"/>
</dbReference>
<accession>A0A2N4T272</accession>
<proteinExistence type="predicted"/>
<dbReference type="GO" id="GO:0009103">
    <property type="term" value="P:lipopolysaccharide biosynthetic process"/>
    <property type="evidence" value="ECO:0007669"/>
    <property type="project" value="TreeGrafter"/>
</dbReference>
<organism evidence="5 6">
    <name type="scientific">Kocuria flava</name>
    <dbReference type="NCBI Taxonomy" id="446860"/>
    <lineage>
        <taxon>Bacteria</taxon>
        <taxon>Bacillati</taxon>
        <taxon>Actinomycetota</taxon>
        <taxon>Actinomycetes</taxon>
        <taxon>Micrococcales</taxon>
        <taxon>Micrococcaceae</taxon>
        <taxon>Kocuria</taxon>
    </lineage>
</organism>
<keyword evidence="2" id="KW-0472">Membrane</keyword>
<evidence type="ECO:0000259" key="4">
    <source>
        <dbReference type="Pfam" id="PF19040"/>
    </source>
</evidence>
<feature type="region of interest" description="Disordered" evidence="1">
    <location>
        <begin position="1"/>
        <end position="20"/>
    </location>
</feature>